<accession>L9LBB5</accession>
<name>L9LBB5_TUPCH</name>
<evidence type="ECO:0000313" key="1">
    <source>
        <dbReference type="EMBL" id="ELW71017.1"/>
    </source>
</evidence>
<dbReference type="Proteomes" id="UP000011518">
    <property type="component" value="Unassembled WGS sequence"/>
</dbReference>
<evidence type="ECO:0000313" key="2">
    <source>
        <dbReference type="Proteomes" id="UP000011518"/>
    </source>
</evidence>
<dbReference type="EMBL" id="KB320475">
    <property type="protein sequence ID" value="ELW71017.1"/>
    <property type="molecule type" value="Genomic_DNA"/>
</dbReference>
<dbReference type="InParanoid" id="L9LBB5"/>
<keyword evidence="2" id="KW-1185">Reference proteome</keyword>
<organism evidence="1 2">
    <name type="scientific">Tupaia chinensis</name>
    <name type="common">Chinese tree shrew</name>
    <name type="synonym">Tupaia belangeri chinensis</name>
    <dbReference type="NCBI Taxonomy" id="246437"/>
    <lineage>
        <taxon>Eukaryota</taxon>
        <taxon>Metazoa</taxon>
        <taxon>Chordata</taxon>
        <taxon>Craniata</taxon>
        <taxon>Vertebrata</taxon>
        <taxon>Euteleostomi</taxon>
        <taxon>Mammalia</taxon>
        <taxon>Eutheria</taxon>
        <taxon>Euarchontoglires</taxon>
        <taxon>Scandentia</taxon>
        <taxon>Tupaiidae</taxon>
        <taxon>Tupaia</taxon>
    </lineage>
</organism>
<reference evidence="2" key="1">
    <citation type="submission" date="2012-07" db="EMBL/GenBank/DDBJ databases">
        <title>Genome of the Chinese tree shrew, a rising model animal genetically related to primates.</title>
        <authorList>
            <person name="Zhang G."/>
            <person name="Fan Y."/>
            <person name="Yao Y."/>
            <person name="Huang Z."/>
        </authorList>
    </citation>
    <scope>NUCLEOTIDE SEQUENCE [LARGE SCALE GENOMIC DNA]</scope>
</reference>
<proteinExistence type="predicted"/>
<reference evidence="2" key="2">
    <citation type="journal article" date="2013" name="Nat. Commun.">
        <title>Genome of the Chinese tree shrew.</title>
        <authorList>
            <person name="Fan Y."/>
            <person name="Huang Z.Y."/>
            <person name="Cao C.C."/>
            <person name="Chen C.S."/>
            <person name="Chen Y.X."/>
            <person name="Fan D.D."/>
            <person name="He J."/>
            <person name="Hou H.L."/>
            <person name="Hu L."/>
            <person name="Hu X.T."/>
            <person name="Jiang X.T."/>
            <person name="Lai R."/>
            <person name="Lang Y.S."/>
            <person name="Liang B."/>
            <person name="Liao S.G."/>
            <person name="Mu D."/>
            <person name="Ma Y.Y."/>
            <person name="Niu Y.Y."/>
            <person name="Sun X.Q."/>
            <person name="Xia J.Q."/>
            <person name="Xiao J."/>
            <person name="Xiong Z.Q."/>
            <person name="Xu L."/>
            <person name="Yang L."/>
            <person name="Zhang Y."/>
            <person name="Zhao W."/>
            <person name="Zhao X.D."/>
            <person name="Zheng Y.T."/>
            <person name="Zhou J.M."/>
            <person name="Zhu Y.B."/>
            <person name="Zhang G.J."/>
            <person name="Wang J."/>
            <person name="Yao Y.G."/>
        </authorList>
    </citation>
    <scope>NUCLEOTIDE SEQUENCE [LARGE SCALE GENOMIC DNA]</scope>
</reference>
<sequence length="184" mass="20418">MPPPGRHLRVPLLLPLCPESVINTLTPWKENPSCPVLAPPPSTMCERHGWEDAKQNRTPEKQPIYMKNTVDLETTEEEEEARKITGPDISILVVGPDTSRCTTALDPPAAGTYRRGLTPDLRRAGRRGGSCCSRKAVCMKNTTAKDSLEREETNPFASLAFSRYPLLFLLRQTSSCHVHVQGVN</sequence>
<gene>
    <name evidence="1" type="ORF">TREES_T100017552</name>
</gene>
<protein>
    <submittedName>
        <fullName evidence="1">Uncharacterized protein</fullName>
    </submittedName>
</protein>
<dbReference type="AlphaFoldDB" id="L9LBB5"/>